<dbReference type="InterPro" id="IPR002716">
    <property type="entry name" value="PIN_dom"/>
</dbReference>
<evidence type="ECO:0000256" key="4">
    <source>
        <dbReference type="ARBA" id="ARBA00022842"/>
    </source>
</evidence>
<feature type="region of interest" description="Disordered" evidence="5">
    <location>
        <begin position="321"/>
        <end position="358"/>
    </location>
</feature>
<accession>A0ABV5YPY5</accession>
<evidence type="ECO:0000256" key="3">
    <source>
        <dbReference type="ARBA" id="ARBA00022801"/>
    </source>
</evidence>
<evidence type="ECO:0000313" key="8">
    <source>
        <dbReference type="Proteomes" id="UP001589627"/>
    </source>
</evidence>
<dbReference type="Pfam" id="PF13638">
    <property type="entry name" value="PIN_4"/>
    <property type="match status" value="1"/>
</dbReference>
<evidence type="ECO:0000259" key="6">
    <source>
        <dbReference type="Pfam" id="PF13638"/>
    </source>
</evidence>
<organism evidence="7 8">
    <name type="scientific">Actinoallomurus acaciae</name>
    <dbReference type="NCBI Taxonomy" id="502577"/>
    <lineage>
        <taxon>Bacteria</taxon>
        <taxon>Bacillati</taxon>
        <taxon>Actinomycetota</taxon>
        <taxon>Actinomycetes</taxon>
        <taxon>Streptosporangiales</taxon>
        <taxon>Thermomonosporaceae</taxon>
        <taxon>Actinoallomurus</taxon>
    </lineage>
</organism>
<name>A0ABV5YPY5_9ACTN</name>
<keyword evidence="4" id="KW-0460">Magnesium</keyword>
<sequence length="358" mass="40016">MPLTYDRRHWLVLVVPHAGGDRVPAYRPAYRVARSVSWQDHRMLITPRPGAGRKNIRQALNGVHTTAMNLQRPYGSAFEGLLTYLEWATESARTLRPQISDRDLDQLVFTDRYRLLLGSCGTLAGTAQQRLVNGLVQLEVAERIEAFEAAVAALETRIGRWSQREVFVVADSSFYIQNEVKLADVDLHEVLDLPRWQFVRLLFPIVVVDELDDLKDASKQRARWRAAHTLGLLDEVLNGGTHGVLHEGEHTVQDGETRGRVNLEIVLDPPGHVRLDRPDVEIIDRTVAIQGLAGRDVRLLTCDTSQHTRGRAAGLHVTKVVTKDPGDEPDWSAPDRSGTGVRAQRRARQAEAEAPTAS</sequence>
<reference evidence="7 8" key="1">
    <citation type="submission" date="2024-09" db="EMBL/GenBank/DDBJ databases">
        <authorList>
            <person name="Sun Q."/>
            <person name="Mori K."/>
        </authorList>
    </citation>
    <scope>NUCLEOTIDE SEQUENCE [LARGE SCALE GENOMIC DNA]</scope>
    <source>
        <strain evidence="7 8">TBRC 0563</strain>
    </source>
</reference>
<dbReference type="Proteomes" id="UP001589627">
    <property type="component" value="Unassembled WGS sequence"/>
</dbReference>
<dbReference type="RefSeq" id="WP_378209510.1">
    <property type="nucleotide sequence ID" value="NZ_JBHLZP010000303.1"/>
</dbReference>
<evidence type="ECO:0000256" key="2">
    <source>
        <dbReference type="ARBA" id="ARBA00022723"/>
    </source>
</evidence>
<protein>
    <submittedName>
        <fullName evidence="7">PIN domain-containing protein</fullName>
    </submittedName>
</protein>
<evidence type="ECO:0000256" key="1">
    <source>
        <dbReference type="ARBA" id="ARBA00022722"/>
    </source>
</evidence>
<keyword evidence="3" id="KW-0378">Hydrolase</keyword>
<dbReference type="Gene3D" id="3.40.50.1010">
    <property type="entry name" value="5'-nuclease"/>
    <property type="match status" value="1"/>
</dbReference>
<comment type="caution">
    <text evidence="7">The sequence shown here is derived from an EMBL/GenBank/DDBJ whole genome shotgun (WGS) entry which is preliminary data.</text>
</comment>
<keyword evidence="8" id="KW-1185">Reference proteome</keyword>
<feature type="domain" description="PIN" evidence="6">
    <location>
        <begin position="197"/>
        <end position="318"/>
    </location>
</feature>
<proteinExistence type="predicted"/>
<gene>
    <name evidence="7" type="ORF">ACFFNX_31465</name>
</gene>
<evidence type="ECO:0000313" key="7">
    <source>
        <dbReference type="EMBL" id="MFB9836703.1"/>
    </source>
</evidence>
<keyword evidence="1" id="KW-0540">Nuclease</keyword>
<dbReference type="EMBL" id="JBHLZP010000303">
    <property type="protein sequence ID" value="MFB9836703.1"/>
    <property type="molecule type" value="Genomic_DNA"/>
</dbReference>
<keyword evidence="2" id="KW-0479">Metal-binding</keyword>
<evidence type="ECO:0000256" key="5">
    <source>
        <dbReference type="SAM" id="MobiDB-lite"/>
    </source>
</evidence>